<feature type="region of interest" description="Disordered" evidence="1">
    <location>
        <begin position="29"/>
        <end position="105"/>
    </location>
</feature>
<proteinExistence type="predicted"/>
<evidence type="ECO:0000313" key="3">
    <source>
        <dbReference type="Proteomes" id="UP000823388"/>
    </source>
</evidence>
<keyword evidence="3" id="KW-1185">Reference proteome</keyword>
<protein>
    <submittedName>
        <fullName evidence="2">Uncharacterized protein</fullName>
    </submittedName>
</protein>
<organism evidence="2 3">
    <name type="scientific">Panicum virgatum</name>
    <name type="common">Blackwell switchgrass</name>
    <dbReference type="NCBI Taxonomy" id="38727"/>
    <lineage>
        <taxon>Eukaryota</taxon>
        <taxon>Viridiplantae</taxon>
        <taxon>Streptophyta</taxon>
        <taxon>Embryophyta</taxon>
        <taxon>Tracheophyta</taxon>
        <taxon>Spermatophyta</taxon>
        <taxon>Magnoliopsida</taxon>
        <taxon>Liliopsida</taxon>
        <taxon>Poales</taxon>
        <taxon>Poaceae</taxon>
        <taxon>PACMAD clade</taxon>
        <taxon>Panicoideae</taxon>
        <taxon>Panicodae</taxon>
        <taxon>Paniceae</taxon>
        <taxon>Panicinae</taxon>
        <taxon>Panicum</taxon>
        <taxon>Panicum sect. Hiantes</taxon>
    </lineage>
</organism>
<name>A0A8T0UUY1_PANVG</name>
<gene>
    <name evidence="2" type="ORF">PVAP13_3KG293027</name>
</gene>
<feature type="region of interest" description="Disordered" evidence="1">
    <location>
        <begin position="126"/>
        <end position="145"/>
    </location>
</feature>
<sequence>MEEDWSTQARCRLPVFYTLTLGAVRSLPGHRPAKRTAWAGGAGEASAANQTPSIRSPRLIPARLSFPTPAPDAGRSQRRPSVRQRRRRRRPTSRRRRPASSGCSAAACYSGWGLGTRRRRGARTWRVRDPVRAPPNPASIFSDEPECLRSKASEFRRHTGGISPARRR</sequence>
<evidence type="ECO:0000256" key="1">
    <source>
        <dbReference type="SAM" id="MobiDB-lite"/>
    </source>
</evidence>
<accession>A0A8T0UUY1</accession>
<reference evidence="2" key="1">
    <citation type="submission" date="2020-05" db="EMBL/GenBank/DDBJ databases">
        <title>WGS assembly of Panicum virgatum.</title>
        <authorList>
            <person name="Lovell J.T."/>
            <person name="Jenkins J."/>
            <person name="Shu S."/>
            <person name="Juenger T.E."/>
            <person name="Schmutz J."/>
        </authorList>
    </citation>
    <scope>NUCLEOTIDE SEQUENCE</scope>
    <source>
        <strain evidence="2">AP13</strain>
    </source>
</reference>
<comment type="caution">
    <text evidence="2">The sequence shown here is derived from an EMBL/GenBank/DDBJ whole genome shotgun (WGS) entry which is preliminary data.</text>
</comment>
<dbReference type="EMBL" id="CM029041">
    <property type="protein sequence ID" value="KAG2625875.1"/>
    <property type="molecule type" value="Genomic_DNA"/>
</dbReference>
<dbReference type="AlphaFoldDB" id="A0A8T0UUY1"/>
<dbReference type="Proteomes" id="UP000823388">
    <property type="component" value="Chromosome 3K"/>
</dbReference>
<evidence type="ECO:0000313" key="2">
    <source>
        <dbReference type="EMBL" id="KAG2625875.1"/>
    </source>
</evidence>
<feature type="compositionally biased region" description="Basic residues" evidence="1">
    <location>
        <begin position="76"/>
        <end position="98"/>
    </location>
</feature>